<reference evidence="3" key="1">
    <citation type="journal article" date="2017" name="Genome Biol. Evol.">
        <title>The complete genome sequence of the phytopathogenic fungus Sclerotinia sclerotiorum reveals insights into the genome architecture of broad host range pathogens.</title>
        <authorList>
            <person name="Derbyshire M."/>
            <person name="Denton-Giles M."/>
            <person name="Hegedus D."/>
            <person name="Seifbarghy S."/>
            <person name="Rollins J."/>
            <person name="van Kan J."/>
            <person name="Seidl M.F."/>
            <person name="Faino L."/>
            <person name="Mbengue M."/>
            <person name="Navaud O."/>
            <person name="Raffaele S."/>
            <person name="Hammond-Kosack K."/>
            <person name="Heard S."/>
            <person name="Oliver R."/>
        </authorList>
    </citation>
    <scope>NUCLEOTIDE SEQUENCE [LARGE SCALE GENOMIC DNA]</scope>
    <source>
        <strain evidence="3">ATCC 18683 / 1980 / Ss-1</strain>
    </source>
</reference>
<dbReference type="KEGG" id="ssl:SS1G_06414"/>
<gene>
    <name evidence="2" type="ORF">sscle_13g092610</name>
</gene>
<dbReference type="Proteomes" id="UP000177798">
    <property type="component" value="Chromosome 13"/>
</dbReference>
<feature type="transmembrane region" description="Helical" evidence="1">
    <location>
        <begin position="45"/>
        <end position="66"/>
    </location>
</feature>
<dbReference type="EMBL" id="CP017826">
    <property type="protein sequence ID" value="APA14491.1"/>
    <property type="molecule type" value="Genomic_DNA"/>
</dbReference>
<keyword evidence="1" id="KW-1133">Transmembrane helix</keyword>
<sequence>MAAVQTPLLLTSFTSIFTTLSSTTIEEEQQQYDYKALYEARQFFAWLFILLSLGVIFQLRTLYVAICKDRQLQMRENGAAAVDELKDRLKLEFTKNDVLGLGLDAIEGIARDEETTAGRENGT</sequence>
<dbReference type="AlphaFoldDB" id="A0A1D9QHX1"/>
<keyword evidence="1" id="KW-0472">Membrane</keyword>
<protein>
    <submittedName>
        <fullName evidence="2">Uncharacterized protein</fullName>
    </submittedName>
</protein>
<dbReference type="VEuPathDB" id="FungiDB:sscle_13g092610"/>
<name>A0A1D9QHX1_SCLS1</name>
<proteinExistence type="predicted"/>
<accession>A0A1D9QHX1</accession>
<evidence type="ECO:0000313" key="3">
    <source>
        <dbReference type="Proteomes" id="UP000177798"/>
    </source>
</evidence>
<keyword evidence="1" id="KW-0812">Transmembrane</keyword>
<evidence type="ECO:0000256" key="1">
    <source>
        <dbReference type="SAM" id="Phobius"/>
    </source>
</evidence>
<organism evidence="2 3">
    <name type="scientific">Sclerotinia sclerotiorum (strain ATCC 18683 / 1980 / Ss-1)</name>
    <name type="common">White mold</name>
    <name type="synonym">Whetzelinia sclerotiorum</name>
    <dbReference type="NCBI Taxonomy" id="665079"/>
    <lineage>
        <taxon>Eukaryota</taxon>
        <taxon>Fungi</taxon>
        <taxon>Dikarya</taxon>
        <taxon>Ascomycota</taxon>
        <taxon>Pezizomycotina</taxon>
        <taxon>Leotiomycetes</taxon>
        <taxon>Helotiales</taxon>
        <taxon>Sclerotiniaceae</taxon>
        <taxon>Sclerotinia</taxon>
    </lineage>
</organism>
<dbReference type="RefSeq" id="XP_001592175.1">
    <property type="nucleotide sequence ID" value="XM_001592125.1"/>
</dbReference>
<evidence type="ECO:0000313" key="2">
    <source>
        <dbReference type="EMBL" id="APA14491.1"/>
    </source>
</evidence>
<dbReference type="OrthoDB" id="3532121at2759"/>